<keyword evidence="1" id="KW-0812">Transmembrane</keyword>
<gene>
    <name evidence="2" type="ORF">SAMN02910280_0282</name>
</gene>
<dbReference type="EMBL" id="FPIP01000012">
    <property type="protein sequence ID" value="SFW53384.1"/>
    <property type="molecule type" value="Genomic_DNA"/>
</dbReference>
<evidence type="ECO:0000256" key="1">
    <source>
        <dbReference type="SAM" id="Phobius"/>
    </source>
</evidence>
<dbReference type="PANTHER" id="PTHR30469">
    <property type="entry name" value="MULTIDRUG RESISTANCE PROTEIN MDTA"/>
    <property type="match status" value="1"/>
</dbReference>
<dbReference type="GO" id="GO:1990281">
    <property type="term" value="C:efflux pump complex"/>
    <property type="evidence" value="ECO:0007669"/>
    <property type="project" value="TreeGrafter"/>
</dbReference>
<keyword evidence="1" id="KW-0472">Membrane</keyword>
<feature type="transmembrane region" description="Helical" evidence="1">
    <location>
        <begin position="12"/>
        <end position="31"/>
    </location>
</feature>
<dbReference type="PANTHER" id="PTHR30469:SF33">
    <property type="entry name" value="SLR1207 PROTEIN"/>
    <property type="match status" value="1"/>
</dbReference>
<dbReference type="Proteomes" id="UP000183461">
    <property type="component" value="Unassembled WGS sequence"/>
</dbReference>
<accession>A0A1K1Q0H6</accession>
<sequence>MKEKFKQKALKYFVIFLLVMFVMTFISRMIYTNNLPRVTAARVSSQSLSHQVECSGTLEARKKTPVFVPEGIKIADKAVKNGDKVAKGDTLIRLDKNDLSEQIKKLENEISTDINGGSGVYNAGSKNPVFALSELRISEIPVKVGDYVECGQYVMKLDPSYLYDKVCDLYNELESDRQSYNGYIEEGNNTSADAMANSIEVKERKYNKYNALSANGGMIYSDFSGTVTDVLVKTGDITTDSAVIMVSGDAKPNYTFSEKESKLENLRKLAEADGNIQSPIDGVVSDVTLNTGNLTTAEAVATVADVSGGLIFNAEITEDDTKLISVGDSVSVRFRNGKKRIDKCEITSIVKNESGEKYDVQIPVSDDELTVGEIGTLTTKVLSGEKYDCLPIEAVNNASETSGFIYIIDESEGFLGKEYVLRKKKVNIKEKNDTMYGVDALAEADDSKIVISSSKKLNDGQKVRLAAEK</sequence>
<dbReference type="GO" id="GO:0015562">
    <property type="term" value="F:efflux transmembrane transporter activity"/>
    <property type="evidence" value="ECO:0007669"/>
    <property type="project" value="TreeGrafter"/>
</dbReference>
<name>A0A1K1Q0H6_RUMFL</name>
<protein>
    <submittedName>
        <fullName evidence="2">Multidrug efflux pump subunit AcrA (Membrane-fusion protein)</fullName>
    </submittedName>
</protein>
<organism evidence="2 3">
    <name type="scientific">Ruminococcus flavefaciens</name>
    <dbReference type="NCBI Taxonomy" id="1265"/>
    <lineage>
        <taxon>Bacteria</taxon>
        <taxon>Bacillati</taxon>
        <taxon>Bacillota</taxon>
        <taxon>Clostridia</taxon>
        <taxon>Eubacteriales</taxon>
        <taxon>Oscillospiraceae</taxon>
        <taxon>Ruminococcus</taxon>
    </lineage>
</organism>
<keyword evidence="1" id="KW-1133">Transmembrane helix</keyword>
<evidence type="ECO:0000313" key="2">
    <source>
        <dbReference type="EMBL" id="SFW53384.1"/>
    </source>
</evidence>
<proteinExistence type="predicted"/>
<dbReference type="Gene3D" id="2.40.50.100">
    <property type="match status" value="2"/>
</dbReference>
<dbReference type="AlphaFoldDB" id="A0A1K1Q0H6"/>
<evidence type="ECO:0000313" key="3">
    <source>
        <dbReference type="Proteomes" id="UP000183461"/>
    </source>
</evidence>
<dbReference type="RefSeq" id="WP_072301330.1">
    <property type="nucleotide sequence ID" value="NZ_FPIP01000012.1"/>
</dbReference>
<reference evidence="2 3" key="1">
    <citation type="submission" date="2016-11" db="EMBL/GenBank/DDBJ databases">
        <authorList>
            <person name="Jaros S."/>
            <person name="Januszkiewicz K."/>
            <person name="Wedrychowicz H."/>
        </authorList>
    </citation>
    <scope>NUCLEOTIDE SEQUENCE [LARGE SCALE GENOMIC DNA]</scope>
    <source>
        <strain evidence="2 3">YL228</strain>
    </source>
</reference>